<evidence type="ECO:0000313" key="2">
    <source>
        <dbReference type="EMBL" id="EGH26395.1"/>
    </source>
</evidence>
<dbReference type="InterPro" id="IPR000873">
    <property type="entry name" value="AMP-dep_synth/lig_dom"/>
</dbReference>
<dbReference type="InterPro" id="IPR050237">
    <property type="entry name" value="ATP-dep_AMP-bd_enzyme"/>
</dbReference>
<feature type="domain" description="AMP-dependent synthetase/ligase" evidence="1">
    <location>
        <begin position="14"/>
        <end position="63"/>
    </location>
</feature>
<reference evidence="2 3" key="1">
    <citation type="journal article" date="2011" name="PLoS Pathog.">
        <title>Dynamic evolution of pathogenicity revealed by sequencing and comparative genomics of 19 Pseudomonas syringae isolates.</title>
        <authorList>
            <person name="Baltrus D.A."/>
            <person name="Nishimura M.T."/>
            <person name="Romanchuk A."/>
            <person name="Chang J.H."/>
            <person name="Mukhtar M.S."/>
            <person name="Cherkis K."/>
            <person name="Roach J."/>
            <person name="Grant S.R."/>
            <person name="Jones C.D."/>
            <person name="Dangl J.L."/>
        </authorList>
    </citation>
    <scope>NUCLEOTIDE SEQUENCE [LARGE SCALE GENOMIC DNA]</scope>
    <source>
        <strain evidence="2 3">301020</strain>
    </source>
</reference>
<evidence type="ECO:0000259" key="1">
    <source>
        <dbReference type="Pfam" id="PF00501"/>
    </source>
</evidence>
<dbReference type="EMBL" id="AEAG01002254">
    <property type="protein sequence ID" value="EGH26395.1"/>
    <property type="molecule type" value="Genomic_DNA"/>
</dbReference>
<evidence type="ECO:0000313" key="3">
    <source>
        <dbReference type="Proteomes" id="UP000003465"/>
    </source>
</evidence>
<comment type="caution">
    <text evidence="2">The sequence shown here is derived from an EMBL/GenBank/DDBJ whole genome shotgun (WGS) entry which is preliminary data.</text>
</comment>
<gene>
    <name evidence="2" type="ORF">PSYMO_35106</name>
</gene>
<dbReference type="Proteomes" id="UP000003465">
    <property type="component" value="Unassembled WGS sequence"/>
</dbReference>
<dbReference type="Pfam" id="PF00501">
    <property type="entry name" value="AMP-binding"/>
    <property type="match status" value="1"/>
</dbReference>
<proteinExistence type="predicted"/>
<dbReference type="PANTHER" id="PTHR43767">
    <property type="entry name" value="LONG-CHAIN-FATTY-ACID--COA LIGASE"/>
    <property type="match status" value="1"/>
</dbReference>
<sequence>TRYPHARPVHRLIEDQVGERGDATAVVFAGDSLTYAELNRRANQLAHHLIDLGVQPEVKVGIAV</sequence>
<feature type="non-terminal residue" evidence="2">
    <location>
        <position position="1"/>
    </location>
</feature>
<dbReference type="Gene3D" id="3.40.50.12780">
    <property type="entry name" value="N-terminal domain of ligase-like"/>
    <property type="match status" value="1"/>
</dbReference>
<dbReference type="InterPro" id="IPR042099">
    <property type="entry name" value="ANL_N_sf"/>
</dbReference>
<accession>A0A656GLM5</accession>
<dbReference type="PANTHER" id="PTHR43767:SF10">
    <property type="entry name" value="SURFACTIN SYNTHASE SUBUNIT 1"/>
    <property type="match status" value="1"/>
</dbReference>
<protein>
    <submittedName>
        <fullName evidence="2">Peptide synthase</fullName>
    </submittedName>
</protein>
<dbReference type="AlphaFoldDB" id="A0A656GLM5"/>
<name>A0A656GLM5_PSEA0</name>
<organism evidence="2 3">
    <name type="scientific">Pseudomonas amygdali pv. mori str. 301020</name>
    <dbReference type="NCBI Taxonomy" id="629261"/>
    <lineage>
        <taxon>Bacteria</taxon>
        <taxon>Pseudomonadati</taxon>
        <taxon>Pseudomonadota</taxon>
        <taxon>Gammaproteobacteria</taxon>
        <taxon>Pseudomonadales</taxon>
        <taxon>Pseudomonadaceae</taxon>
        <taxon>Pseudomonas</taxon>
        <taxon>Pseudomonas amygdali</taxon>
    </lineage>
</organism>
<feature type="non-terminal residue" evidence="2">
    <location>
        <position position="64"/>
    </location>
</feature>
<dbReference type="SUPFAM" id="SSF56801">
    <property type="entry name" value="Acetyl-CoA synthetase-like"/>
    <property type="match status" value="1"/>
</dbReference>